<name>E2BZ73_HARSA</name>
<reference evidence="10 11" key="1">
    <citation type="journal article" date="2010" name="Science">
        <title>Genomic comparison of the ants Camponotus floridanus and Harpegnathos saltator.</title>
        <authorList>
            <person name="Bonasio R."/>
            <person name="Zhang G."/>
            <person name="Ye C."/>
            <person name="Mutti N.S."/>
            <person name="Fang X."/>
            <person name="Qin N."/>
            <person name="Donahue G."/>
            <person name="Yang P."/>
            <person name="Li Q."/>
            <person name="Li C."/>
            <person name="Zhang P."/>
            <person name="Huang Z."/>
            <person name="Berger S.L."/>
            <person name="Reinberg D."/>
            <person name="Wang J."/>
            <person name="Liebig J."/>
        </authorList>
    </citation>
    <scope>NUCLEOTIDE SEQUENCE [LARGE SCALE GENOMIC DNA]</scope>
    <source>
        <strain evidence="10 11">R22 G/1</strain>
    </source>
</reference>
<keyword evidence="11" id="KW-1185">Reference proteome</keyword>
<feature type="compositionally biased region" description="Basic and acidic residues" evidence="8">
    <location>
        <begin position="1"/>
        <end position="10"/>
    </location>
</feature>
<feature type="region of interest" description="Disordered" evidence="8">
    <location>
        <begin position="1"/>
        <end position="24"/>
    </location>
</feature>
<evidence type="ECO:0000256" key="1">
    <source>
        <dbReference type="ARBA" id="ARBA00004173"/>
    </source>
</evidence>
<protein>
    <submittedName>
        <fullName evidence="10">Methylglutaconyl-CoA hydratase, mitochondrial</fullName>
    </submittedName>
</protein>
<comment type="subcellular location">
    <subcellularLocation>
        <location evidence="1">Mitochondrion</location>
    </subcellularLocation>
</comment>
<dbReference type="STRING" id="610380.E2BZ73"/>
<comment type="similarity">
    <text evidence="2 7">Belongs to the enoyl-CoA hydratase/isomerase family.</text>
</comment>
<dbReference type="GO" id="GO:0004300">
    <property type="term" value="F:enoyl-CoA hydratase activity"/>
    <property type="evidence" value="ECO:0007669"/>
    <property type="project" value="UniProtKB-ARBA"/>
</dbReference>
<feature type="compositionally biased region" description="Polar residues" evidence="8">
    <location>
        <begin position="346"/>
        <end position="361"/>
    </location>
</feature>
<dbReference type="OrthoDB" id="410701at2759"/>
<keyword evidence="6" id="KW-0456">Lyase</keyword>
<feature type="compositionally biased region" description="Basic residues" evidence="8">
    <location>
        <begin position="389"/>
        <end position="411"/>
    </location>
</feature>
<gene>
    <name evidence="10" type="ORF">EAI_12132</name>
</gene>
<dbReference type="AlphaFoldDB" id="E2BZ73"/>
<evidence type="ECO:0000256" key="6">
    <source>
        <dbReference type="ARBA" id="ARBA00023239"/>
    </source>
</evidence>
<dbReference type="Proteomes" id="UP000008237">
    <property type="component" value="Unassembled WGS sequence"/>
</dbReference>
<dbReference type="SUPFAM" id="SSF52096">
    <property type="entry name" value="ClpP/crotonase"/>
    <property type="match status" value="1"/>
</dbReference>
<evidence type="ECO:0000256" key="5">
    <source>
        <dbReference type="ARBA" id="ARBA00023128"/>
    </source>
</evidence>
<feature type="compositionally biased region" description="Basic residues" evidence="8">
    <location>
        <begin position="424"/>
        <end position="434"/>
    </location>
</feature>
<feature type="region of interest" description="Disordered" evidence="8">
    <location>
        <begin position="58"/>
        <end position="178"/>
    </location>
</feature>
<evidence type="ECO:0000313" key="10">
    <source>
        <dbReference type="EMBL" id="EFN78979.1"/>
    </source>
</evidence>
<dbReference type="GO" id="GO:0006635">
    <property type="term" value="P:fatty acid beta-oxidation"/>
    <property type="evidence" value="ECO:0007669"/>
    <property type="project" value="TreeGrafter"/>
</dbReference>
<keyword evidence="4" id="KW-0007">Acetylation</keyword>
<feature type="compositionally biased region" description="Low complexity" evidence="8">
    <location>
        <begin position="149"/>
        <end position="178"/>
    </location>
</feature>
<dbReference type="OMA" id="EMRANNR"/>
<evidence type="ECO:0000256" key="3">
    <source>
        <dbReference type="ARBA" id="ARBA00022946"/>
    </source>
</evidence>
<dbReference type="InParanoid" id="E2BZ73"/>
<feature type="region of interest" description="Disordered" evidence="8">
    <location>
        <begin position="229"/>
        <end position="249"/>
    </location>
</feature>
<proteinExistence type="inferred from homology"/>
<feature type="compositionally biased region" description="Basic residues" evidence="8">
    <location>
        <begin position="313"/>
        <end position="332"/>
    </location>
</feature>
<evidence type="ECO:0000256" key="9">
    <source>
        <dbReference type="SAM" id="Phobius"/>
    </source>
</evidence>
<dbReference type="Gene3D" id="1.10.12.10">
    <property type="entry name" value="Lyase 2-enoyl-coa Hydratase, Chain A, domain 2"/>
    <property type="match status" value="1"/>
</dbReference>
<keyword evidence="9" id="KW-0472">Membrane</keyword>
<sequence>MKQSYSRKEEEEKEGSPPNANWNEYQKSTNIGAMRLVAVLTLLCCLAVGTLATPVPKITDSKVAETPNAIETGRQAAPAAPAAADDDDDDDDDDNDDVDLDITGDDDDDDDDHDDDDDDDDDDDGDYLERFIEDILGEEDDDDDDDEAAAAAATPVAPAATAAAQSPLQASPVSSQQVPLAVAADLNQAAEETAEDTAGVNAAGAEEYASSYEDEEEVADGQVVSSVHEQTLEGAESISKPDMAEKRGPRPMRLITVLGGMESEPSGHVPAIYVAKYNRFVDNILGKINNILRANYEPVTVKLTNPSSSSKSSKNKNKSKRKGNKNGTKKSASRPDMTVTDKSDNENVLQKLTPSTESVVTQADAAEKEPIATTIVGTFGSPTEASVRANKRRTSGNKSSSKNRKRTKNKTRVTNNTRNGNNKNKTKSKSKPKARATLYGLASLQRTGDVSVNMMSDHTTIKTKFSLGPLVLKVEKEFGRAAKKELRSATATTAEMSGKLSLRVLHGGAATLHSIRVLQPKQVRVESADDHDRTREFVWRRSSHIAHLVSQKLSSATRKIHQVRIVQRVDSPMASLVTGVRVTGMLYQLCACASRTLATSTMPSNNTKDEAKEVIVNYLDGKDNGIAVIGLNRPAARNSFGKGMVSQLIETLATVRQNEKLRVLILRSLVPKVFCAGADLRERLTMDSTEVSRFVSSLRSMISNVATLPTPVISAIDGVALGGGLELALATDIRVAASEAKMGLVETRLAIIPGGGGTQRLPRIVGLAKAKELIYTARILDGEQAWQIGLVNQVVPQNKSGNAAYEAALSIAREILPNGPIGVKMAKVAISEGTEVSLKDGLEIEGQCYGKIVDTKDRIEGLAAFAAKRVPVYQGA</sequence>
<dbReference type="PANTHER" id="PTHR11941">
    <property type="entry name" value="ENOYL-COA HYDRATASE-RELATED"/>
    <property type="match status" value="1"/>
</dbReference>
<keyword evidence="9" id="KW-1133">Transmembrane helix</keyword>
<keyword evidence="9" id="KW-0812">Transmembrane</keyword>
<dbReference type="FunFam" id="3.90.226.10:FF:000022">
    <property type="entry name" value="methylglutaconyl-CoA hydratase, mitochondrial isoform X1"/>
    <property type="match status" value="1"/>
</dbReference>
<dbReference type="CDD" id="cd06558">
    <property type="entry name" value="crotonase-like"/>
    <property type="match status" value="1"/>
</dbReference>
<dbReference type="PANTHER" id="PTHR11941:SF171">
    <property type="entry name" value="SD19268P"/>
    <property type="match status" value="1"/>
</dbReference>
<dbReference type="Gene3D" id="3.90.226.10">
    <property type="entry name" value="2-enoyl-CoA Hydratase, Chain A, domain 1"/>
    <property type="match status" value="1"/>
</dbReference>
<accession>E2BZ73</accession>
<dbReference type="PROSITE" id="PS00166">
    <property type="entry name" value="ENOYL_COA_HYDRATASE"/>
    <property type="match status" value="1"/>
</dbReference>
<feature type="compositionally biased region" description="Acidic residues" evidence="8">
    <location>
        <begin position="84"/>
        <end position="126"/>
    </location>
</feature>
<dbReference type="EMBL" id="GL451577">
    <property type="protein sequence ID" value="EFN78979.1"/>
    <property type="molecule type" value="Genomic_DNA"/>
</dbReference>
<dbReference type="InterPro" id="IPR018376">
    <property type="entry name" value="Enoyl-CoA_hyd/isom_CS"/>
</dbReference>
<evidence type="ECO:0000313" key="11">
    <source>
        <dbReference type="Proteomes" id="UP000008237"/>
    </source>
</evidence>
<evidence type="ECO:0000256" key="4">
    <source>
        <dbReference type="ARBA" id="ARBA00022990"/>
    </source>
</evidence>
<organism evidence="11">
    <name type="scientific">Harpegnathos saltator</name>
    <name type="common">Jerdon's jumping ant</name>
    <dbReference type="NCBI Taxonomy" id="610380"/>
    <lineage>
        <taxon>Eukaryota</taxon>
        <taxon>Metazoa</taxon>
        <taxon>Ecdysozoa</taxon>
        <taxon>Arthropoda</taxon>
        <taxon>Hexapoda</taxon>
        <taxon>Insecta</taxon>
        <taxon>Pterygota</taxon>
        <taxon>Neoptera</taxon>
        <taxon>Endopterygota</taxon>
        <taxon>Hymenoptera</taxon>
        <taxon>Apocrita</taxon>
        <taxon>Aculeata</taxon>
        <taxon>Formicoidea</taxon>
        <taxon>Formicidae</taxon>
        <taxon>Ponerinae</taxon>
        <taxon>Ponerini</taxon>
        <taxon>Harpegnathos</taxon>
    </lineage>
</organism>
<dbReference type="FunFam" id="1.10.12.10:FF:000001">
    <property type="entry name" value="Probable enoyl-CoA hydratase, mitochondrial"/>
    <property type="match status" value="1"/>
</dbReference>
<dbReference type="Pfam" id="PF00378">
    <property type="entry name" value="ECH_1"/>
    <property type="match status" value="1"/>
</dbReference>
<feature type="compositionally biased region" description="Low complexity" evidence="8">
    <location>
        <begin position="412"/>
        <end position="423"/>
    </location>
</feature>
<feature type="compositionally biased region" description="Acidic residues" evidence="8">
    <location>
        <begin position="135"/>
        <end position="148"/>
    </location>
</feature>
<evidence type="ECO:0000256" key="8">
    <source>
        <dbReference type="SAM" id="MobiDB-lite"/>
    </source>
</evidence>
<dbReference type="InterPro" id="IPR014748">
    <property type="entry name" value="Enoyl-CoA_hydra_C"/>
</dbReference>
<dbReference type="GO" id="GO:0003723">
    <property type="term" value="F:RNA binding"/>
    <property type="evidence" value="ECO:0007669"/>
    <property type="project" value="UniProtKB-ARBA"/>
</dbReference>
<keyword evidence="5" id="KW-0496">Mitochondrion</keyword>
<evidence type="ECO:0000256" key="7">
    <source>
        <dbReference type="RuleBase" id="RU003707"/>
    </source>
</evidence>
<dbReference type="InterPro" id="IPR001753">
    <property type="entry name" value="Enoyl-CoA_hydra/iso"/>
</dbReference>
<feature type="region of interest" description="Disordered" evidence="8">
    <location>
        <begin position="302"/>
        <end position="435"/>
    </location>
</feature>
<keyword evidence="3" id="KW-0809">Transit peptide</keyword>
<evidence type="ECO:0000256" key="2">
    <source>
        <dbReference type="ARBA" id="ARBA00005254"/>
    </source>
</evidence>
<dbReference type="GO" id="GO:0005739">
    <property type="term" value="C:mitochondrion"/>
    <property type="evidence" value="ECO:0007669"/>
    <property type="project" value="UniProtKB-SubCell"/>
</dbReference>
<feature type="transmembrane region" description="Helical" evidence="9">
    <location>
        <begin position="33"/>
        <end position="52"/>
    </location>
</feature>
<dbReference type="InterPro" id="IPR029045">
    <property type="entry name" value="ClpP/crotonase-like_dom_sf"/>
</dbReference>